<sequence length="344" mass="38291">RHSYKSPLCLRHTLLFFLSNISTPNTQSLLSSSTSPHLGTPNPYPFPPTPNINLSVWCTRMQTYDNQPNDAASNRKAHTHITITKNADMPVGNSALQAKTVTSPPSSRSDLSNAKQQQQQQQQPPAKPPQQPPVIRISPPEFQFYTSRHSNGFISRLTVKNLKNNPVGFKFKTNAPLRYSVKPVLAVLQPNASLEVFVRSESQINPVDRFLIQSVLLTEEEAALTNSSTWKQIDRRRLMENFINCCMMRGARPRSSSAESMSQPRVNERIGSAAARKAISSAGSDEEMIVAMTKNNMHQIIHAIISSHYSKIQLVVVSFVCIIVGLLVPLEKFVLMYGSNPEGL</sequence>
<feature type="non-terminal residue" evidence="9">
    <location>
        <position position="1"/>
    </location>
</feature>
<feature type="compositionally biased region" description="Low complexity" evidence="6">
    <location>
        <begin position="114"/>
        <end position="124"/>
    </location>
</feature>
<dbReference type="OrthoDB" id="75724at2759"/>
<evidence type="ECO:0000256" key="2">
    <source>
        <dbReference type="ARBA" id="ARBA00008932"/>
    </source>
</evidence>
<dbReference type="InterPro" id="IPR016763">
    <property type="entry name" value="VAP"/>
</dbReference>
<keyword evidence="10" id="KW-1185">Reference proteome</keyword>
<dbReference type="InterPro" id="IPR008962">
    <property type="entry name" value="PapD-like_sf"/>
</dbReference>
<feature type="region of interest" description="Disordered" evidence="6">
    <location>
        <begin position="98"/>
        <end position="137"/>
    </location>
</feature>
<evidence type="ECO:0000256" key="4">
    <source>
        <dbReference type="ARBA" id="ARBA00022989"/>
    </source>
</evidence>
<feature type="transmembrane region" description="Helical" evidence="7">
    <location>
        <begin position="312"/>
        <end position="330"/>
    </location>
</feature>
<dbReference type="Pfam" id="PF00635">
    <property type="entry name" value="Motile_Sperm"/>
    <property type="match status" value="1"/>
</dbReference>
<dbReference type="GO" id="GO:0090158">
    <property type="term" value="P:endoplasmic reticulum membrane organization"/>
    <property type="evidence" value="ECO:0007669"/>
    <property type="project" value="TreeGrafter"/>
</dbReference>
<name>A0A433DHK8_9FUNG</name>
<dbReference type="SUPFAM" id="SSF49354">
    <property type="entry name" value="PapD-like"/>
    <property type="match status" value="1"/>
</dbReference>
<comment type="caution">
    <text evidence="9">The sequence shown here is derived from an EMBL/GenBank/DDBJ whole genome shotgun (WGS) entry which is preliminary data.</text>
</comment>
<keyword evidence="3 7" id="KW-0812">Transmembrane</keyword>
<dbReference type="PANTHER" id="PTHR10809:SF6">
    <property type="entry name" value="AT11025P-RELATED"/>
    <property type="match status" value="1"/>
</dbReference>
<dbReference type="GO" id="GO:0061817">
    <property type="term" value="P:endoplasmic reticulum-plasma membrane tethering"/>
    <property type="evidence" value="ECO:0007669"/>
    <property type="project" value="TreeGrafter"/>
</dbReference>
<dbReference type="InterPro" id="IPR013783">
    <property type="entry name" value="Ig-like_fold"/>
</dbReference>
<evidence type="ECO:0000256" key="6">
    <source>
        <dbReference type="SAM" id="MobiDB-lite"/>
    </source>
</evidence>
<dbReference type="Gene3D" id="2.60.40.10">
    <property type="entry name" value="Immunoglobulins"/>
    <property type="match status" value="1"/>
</dbReference>
<dbReference type="GO" id="GO:0005886">
    <property type="term" value="C:plasma membrane"/>
    <property type="evidence" value="ECO:0007669"/>
    <property type="project" value="TreeGrafter"/>
</dbReference>
<dbReference type="PANTHER" id="PTHR10809">
    <property type="entry name" value="VESICLE-ASSOCIATED MEMBRANE PROTEIN-ASSOCIATED PROTEIN"/>
    <property type="match status" value="1"/>
</dbReference>
<comment type="subcellular location">
    <subcellularLocation>
        <location evidence="1">Membrane</location>
        <topology evidence="1">Single-pass type IV membrane protein</topology>
    </subcellularLocation>
</comment>
<dbReference type="Proteomes" id="UP000268093">
    <property type="component" value="Unassembled WGS sequence"/>
</dbReference>
<evidence type="ECO:0000313" key="10">
    <source>
        <dbReference type="Proteomes" id="UP000268093"/>
    </source>
</evidence>
<reference evidence="9 10" key="1">
    <citation type="journal article" date="2018" name="New Phytol.">
        <title>Phylogenomics of Endogonaceae and evolution of mycorrhizas within Mucoromycota.</title>
        <authorList>
            <person name="Chang Y."/>
            <person name="Desiro A."/>
            <person name="Na H."/>
            <person name="Sandor L."/>
            <person name="Lipzen A."/>
            <person name="Clum A."/>
            <person name="Barry K."/>
            <person name="Grigoriev I.V."/>
            <person name="Martin F.M."/>
            <person name="Stajich J.E."/>
            <person name="Smith M.E."/>
            <person name="Bonito G."/>
            <person name="Spatafora J.W."/>
        </authorList>
    </citation>
    <scope>NUCLEOTIDE SEQUENCE [LARGE SCALE GENOMIC DNA]</scope>
    <source>
        <strain evidence="9 10">GMNB39</strain>
    </source>
</reference>
<feature type="compositionally biased region" description="Polar residues" evidence="6">
    <location>
        <begin position="98"/>
        <end position="113"/>
    </location>
</feature>
<dbReference type="AlphaFoldDB" id="A0A433DHK8"/>
<feature type="domain" description="MSP" evidence="8">
    <location>
        <begin position="134"/>
        <end position="248"/>
    </location>
</feature>
<dbReference type="EMBL" id="RBNI01001543">
    <property type="protein sequence ID" value="RUP50328.1"/>
    <property type="molecule type" value="Genomic_DNA"/>
</dbReference>
<gene>
    <name evidence="9" type="ORF">BC936DRAFT_139615</name>
</gene>
<organism evidence="9 10">
    <name type="scientific">Jimgerdemannia flammicorona</name>
    <dbReference type="NCBI Taxonomy" id="994334"/>
    <lineage>
        <taxon>Eukaryota</taxon>
        <taxon>Fungi</taxon>
        <taxon>Fungi incertae sedis</taxon>
        <taxon>Mucoromycota</taxon>
        <taxon>Mucoromycotina</taxon>
        <taxon>Endogonomycetes</taxon>
        <taxon>Endogonales</taxon>
        <taxon>Endogonaceae</taxon>
        <taxon>Jimgerdemannia</taxon>
    </lineage>
</organism>
<dbReference type="InterPro" id="IPR000535">
    <property type="entry name" value="MSP_dom"/>
</dbReference>
<evidence type="ECO:0000259" key="8">
    <source>
        <dbReference type="PROSITE" id="PS50202"/>
    </source>
</evidence>
<proteinExistence type="inferred from homology"/>
<evidence type="ECO:0000313" key="9">
    <source>
        <dbReference type="EMBL" id="RUP50328.1"/>
    </source>
</evidence>
<evidence type="ECO:0000256" key="1">
    <source>
        <dbReference type="ARBA" id="ARBA00004211"/>
    </source>
</evidence>
<keyword evidence="5 7" id="KW-0472">Membrane</keyword>
<accession>A0A433DHK8</accession>
<protein>
    <submittedName>
        <fullName evidence="9">PapD-like protein</fullName>
    </submittedName>
</protein>
<keyword evidence="4 7" id="KW-1133">Transmembrane helix</keyword>
<evidence type="ECO:0000256" key="7">
    <source>
        <dbReference type="SAM" id="Phobius"/>
    </source>
</evidence>
<evidence type="ECO:0000256" key="3">
    <source>
        <dbReference type="ARBA" id="ARBA00022692"/>
    </source>
</evidence>
<dbReference type="GO" id="GO:0005789">
    <property type="term" value="C:endoplasmic reticulum membrane"/>
    <property type="evidence" value="ECO:0007669"/>
    <property type="project" value="InterPro"/>
</dbReference>
<comment type="similarity">
    <text evidence="2">Belongs to the VAMP-associated protein (VAP) (TC 9.B.17) family.</text>
</comment>
<dbReference type="PROSITE" id="PS50202">
    <property type="entry name" value="MSP"/>
    <property type="match status" value="1"/>
</dbReference>
<evidence type="ECO:0000256" key="5">
    <source>
        <dbReference type="ARBA" id="ARBA00023136"/>
    </source>
</evidence>